<evidence type="ECO:0000256" key="4">
    <source>
        <dbReference type="ARBA" id="ARBA00022679"/>
    </source>
</evidence>
<evidence type="ECO:0000256" key="1">
    <source>
        <dbReference type="ARBA" id="ARBA00004323"/>
    </source>
</evidence>
<dbReference type="InterPro" id="IPR043538">
    <property type="entry name" value="XYLT"/>
</dbReference>
<evidence type="ECO:0000313" key="15">
    <source>
        <dbReference type="EMBL" id="NML10870.1"/>
    </source>
</evidence>
<keyword evidence="9" id="KW-1133">Transmembrane helix</keyword>
<keyword evidence="13" id="KW-0325">Glycoprotein</keyword>
<keyword evidence="16" id="KW-1185">Reference proteome</keyword>
<dbReference type="PANTHER" id="PTHR46025">
    <property type="entry name" value="XYLOSYLTRANSFERASE OXT"/>
    <property type="match status" value="1"/>
</dbReference>
<dbReference type="Pfam" id="PF02485">
    <property type="entry name" value="Branch"/>
    <property type="match status" value="1"/>
</dbReference>
<dbReference type="InterPro" id="IPR003406">
    <property type="entry name" value="Glyco_trans_14"/>
</dbReference>
<sequence>MIAYLILVHRFPEQFKRMFQAIYVPGNQYLIHVDQRSGPDMTADIAAFLNPYINVAMLPSRKMLWGGYSLVDAELRGMAKLLEMNADWRYFINLSGQDFPLKSQAYIADYLASHDGTEFIRNVPQQAVRPDTMNRLSHYFVEAFNRIVRTGVRRRAMSGITPYIGTQWKAVTREFCAFACHNPAARRFKQFYRRTLIADEGFFQTLMMNAFPGGKVVNDDLRTIDWIPDGDIKLRPRTFVTRDALRLTLSPDLFARKFDAQEDSHILDLLEAHLLTPAANTLPAPGEPHATLLQASGRIASPA</sequence>
<organism evidence="15 16">
    <name type="scientific">Sphingobium psychrophilum</name>
    <dbReference type="NCBI Taxonomy" id="2728834"/>
    <lineage>
        <taxon>Bacteria</taxon>
        <taxon>Pseudomonadati</taxon>
        <taxon>Pseudomonadota</taxon>
        <taxon>Alphaproteobacteria</taxon>
        <taxon>Sphingomonadales</taxon>
        <taxon>Sphingomonadaceae</taxon>
        <taxon>Sphingobium</taxon>
    </lineage>
</organism>
<dbReference type="AlphaFoldDB" id="A0A7X9ZSB4"/>
<keyword evidence="6" id="KW-0479">Metal-binding</keyword>
<evidence type="ECO:0000256" key="14">
    <source>
        <dbReference type="ARBA" id="ARBA00042865"/>
    </source>
</evidence>
<evidence type="ECO:0000256" key="8">
    <source>
        <dbReference type="ARBA" id="ARBA00022968"/>
    </source>
</evidence>
<evidence type="ECO:0000256" key="5">
    <source>
        <dbReference type="ARBA" id="ARBA00022692"/>
    </source>
</evidence>
<reference evidence="15 16" key="1">
    <citation type="submission" date="2020-04" db="EMBL/GenBank/DDBJ databases">
        <title>Sphingobium sp. AR-3-1 isolated from Arctic soil.</title>
        <authorList>
            <person name="Dahal R.H."/>
            <person name="Chaudhary D.K."/>
        </authorList>
    </citation>
    <scope>NUCLEOTIDE SEQUENCE [LARGE SCALE GENOMIC DNA]</scope>
    <source>
        <strain evidence="15 16">AR-3-1</strain>
    </source>
</reference>
<evidence type="ECO:0000256" key="12">
    <source>
        <dbReference type="ARBA" id="ARBA00023157"/>
    </source>
</evidence>
<keyword evidence="5" id="KW-0812">Transmembrane</keyword>
<name>A0A7X9ZSB4_9SPHN</name>
<protein>
    <recommendedName>
        <fullName evidence="14">Peptide O-xylosyltransferase</fullName>
    </recommendedName>
</protein>
<evidence type="ECO:0000256" key="9">
    <source>
        <dbReference type="ARBA" id="ARBA00022989"/>
    </source>
</evidence>
<keyword evidence="8" id="KW-0735">Signal-anchor</keyword>
<keyword evidence="12" id="KW-1015">Disulfide bond</keyword>
<evidence type="ECO:0000256" key="10">
    <source>
        <dbReference type="ARBA" id="ARBA00023034"/>
    </source>
</evidence>
<evidence type="ECO:0000313" key="16">
    <source>
        <dbReference type="Proteomes" id="UP000519023"/>
    </source>
</evidence>
<dbReference type="GO" id="GO:0015012">
    <property type="term" value="P:heparan sulfate proteoglycan biosynthetic process"/>
    <property type="evidence" value="ECO:0007669"/>
    <property type="project" value="TreeGrafter"/>
</dbReference>
<dbReference type="PANTHER" id="PTHR46025:SF3">
    <property type="entry name" value="XYLOSYLTRANSFERASE OXT"/>
    <property type="match status" value="1"/>
</dbReference>
<accession>A0A7X9ZSB4</accession>
<dbReference type="GO" id="GO:0046872">
    <property type="term" value="F:metal ion binding"/>
    <property type="evidence" value="ECO:0007669"/>
    <property type="project" value="UniProtKB-KW"/>
</dbReference>
<evidence type="ECO:0000256" key="3">
    <source>
        <dbReference type="ARBA" id="ARBA00022676"/>
    </source>
</evidence>
<evidence type="ECO:0000256" key="7">
    <source>
        <dbReference type="ARBA" id="ARBA00022824"/>
    </source>
</evidence>
<gene>
    <name evidence="15" type="ORF">HHL08_12070</name>
</gene>
<dbReference type="EMBL" id="JABBFV010000007">
    <property type="protein sequence ID" value="NML10870.1"/>
    <property type="molecule type" value="Genomic_DNA"/>
</dbReference>
<dbReference type="RefSeq" id="WP_169573422.1">
    <property type="nucleotide sequence ID" value="NZ_JABBFV010000007.1"/>
</dbReference>
<dbReference type="GO" id="GO:0050650">
    <property type="term" value="P:chondroitin sulfate proteoglycan biosynthetic process"/>
    <property type="evidence" value="ECO:0007669"/>
    <property type="project" value="TreeGrafter"/>
</dbReference>
<proteinExistence type="predicted"/>
<comment type="caution">
    <text evidence="15">The sequence shown here is derived from an EMBL/GenBank/DDBJ whole genome shotgun (WGS) entry which is preliminary data.</text>
</comment>
<keyword evidence="4 15" id="KW-0808">Transferase</keyword>
<evidence type="ECO:0000256" key="13">
    <source>
        <dbReference type="ARBA" id="ARBA00023180"/>
    </source>
</evidence>
<keyword evidence="3 15" id="KW-0328">Glycosyltransferase</keyword>
<evidence type="ECO:0000256" key="11">
    <source>
        <dbReference type="ARBA" id="ARBA00023136"/>
    </source>
</evidence>
<keyword evidence="10" id="KW-0333">Golgi apparatus</keyword>
<evidence type="ECO:0000256" key="6">
    <source>
        <dbReference type="ARBA" id="ARBA00022723"/>
    </source>
</evidence>
<keyword evidence="7" id="KW-0256">Endoplasmic reticulum</keyword>
<evidence type="ECO:0000256" key="2">
    <source>
        <dbReference type="ARBA" id="ARBA00004648"/>
    </source>
</evidence>
<dbReference type="GO" id="GO:0030158">
    <property type="term" value="F:protein xylosyltransferase activity"/>
    <property type="evidence" value="ECO:0007669"/>
    <property type="project" value="InterPro"/>
</dbReference>
<dbReference type="Proteomes" id="UP000519023">
    <property type="component" value="Unassembled WGS sequence"/>
</dbReference>
<dbReference type="GO" id="GO:0016020">
    <property type="term" value="C:membrane"/>
    <property type="evidence" value="ECO:0007669"/>
    <property type="project" value="InterPro"/>
</dbReference>
<comment type="subcellular location">
    <subcellularLocation>
        <location evidence="2">Endoplasmic reticulum membrane</location>
        <topology evidence="2">Single-pass type II membrane protein</topology>
    </subcellularLocation>
    <subcellularLocation>
        <location evidence="1">Golgi apparatus membrane</location>
        <topology evidence="1">Single-pass type II membrane protein</topology>
    </subcellularLocation>
</comment>
<keyword evidence="11" id="KW-0472">Membrane</keyword>